<proteinExistence type="inferred from homology"/>
<keyword evidence="2 3" id="KW-0975">Bacterial flagellum</keyword>
<dbReference type="Pfam" id="PF00669">
    <property type="entry name" value="Flagellin_N"/>
    <property type="match status" value="1"/>
</dbReference>
<feature type="domain" description="Flagellin C-terminal" evidence="5">
    <location>
        <begin position="277"/>
        <end position="355"/>
    </location>
</feature>
<protein>
    <recommendedName>
        <fullName evidence="3">Flagellin</fullName>
    </recommendedName>
</protein>
<dbReference type="RefSeq" id="WP_083077760.1">
    <property type="nucleotide sequence ID" value="NZ_CP053562.1"/>
</dbReference>
<dbReference type="EMBL" id="CP053562">
    <property type="protein sequence ID" value="QPZ89816.1"/>
    <property type="molecule type" value="Genomic_DNA"/>
</dbReference>
<keyword evidence="7" id="KW-1185">Reference proteome</keyword>
<comment type="similarity">
    <text evidence="1 3">Belongs to the bacterial flagellin family.</text>
</comment>
<evidence type="ECO:0000259" key="4">
    <source>
        <dbReference type="Pfam" id="PF00669"/>
    </source>
</evidence>
<dbReference type="Gene3D" id="1.20.1330.10">
    <property type="entry name" value="f41 fragment of flagellin, N-terminal domain"/>
    <property type="match status" value="1"/>
</dbReference>
<dbReference type="PANTHER" id="PTHR42792">
    <property type="entry name" value="FLAGELLIN"/>
    <property type="match status" value="1"/>
</dbReference>
<dbReference type="PANTHER" id="PTHR42792:SF1">
    <property type="entry name" value="FLAGELLAR HOOK-ASSOCIATED PROTEIN 3"/>
    <property type="match status" value="1"/>
</dbReference>
<evidence type="ECO:0000313" key="7">
    <source>
        <dbReference type="Proteomes" id="UP000192422"/>
    </source>
</evidence>
<evidence type="ECO:0000256" key="1">
    <source>
        <dbReference type="ARBA" id="ARBA00005709"/>
    </source>
</evidence>
<keyword evidence="6" id="KW-0969">Cilium</keyword>
<comment type="subcellular location">
    <subcellularLocation>
        <location evidence="3">Secreted</location>
    </subcellularLocation>
    <subcellularLocation>
        <location evidence="3">Bacterial flagellum</location>
    </subcellularLocation>
</comment>
<name>A0ABX6YPR8_9RHOB</name>
<dbReference type="Pfam" id="PF00700">
    <property type="entry name" value="Flagellin_C"/>
    <property type="match status" value="1"/>
</dbReference>
<evidence type="ECO:0000256" key="3">
    <source>
        <dbReference type="RuleBase" id="RU362073"/>
    </source>
</evidence>
<organism evidence="6 7">
    <name type="scientific">Thioclava electrotropha</name>
    <dbReference type="NCBI Taxonomy" id="1549850"/>
    <lineage>
        <taxon>Bacteria</taxon>
        <taxon>Pseudomonadati</taxon>
        <taxon>Pseudomonadota</taxon>
        <taxon>Alphaproteobacteria</taxon>
        <taxon>Rhodobacterales</taxon>
        <taxon>Paracoccaceae</taxon>
        <taxon>Thioclava</taxon>
    </lineage>
</organism>
<dbReference type="SUPFAM" id="SSF64518">
    <property type="entry name" value="Phase 1 flagellin"/>
    <property type="match status" value="1"/>
</dbReference>
<dbReference type="InterPro" id="IPR046358">
    <property type="entry name" value="Flagellin_C"/>
</dbReference>
<comment type="function">
    <text evidence="3">Flagellin is the subunit protein which polymerizes to form the filaments of bacterial flagella.</text>
</comment>
<keyword evidence="3" id="KW-0964">Secreted</keyword>
<dbReference type="InterPro" id="IPR001029">
    <property type="entry name" value="Flagellin_N"/>
</dbReference>
<evidence type="ECO:0000256" key="2">
    <source>
        <dbReference type="ARBA" id="ARBA00023143"/>
    </source>
</evidence>
<dbReference type="Proteomes" id="UP000192422">
    <property type="component" value="Chromosome"/>
</dbReference>
<keyword evidence="6" id="KW-0282">Flagellum</keyword>
<feature type="domain" description="Flagellin N-terminal" evidence="4">
    <location>
        <begin position="10"/>
        <end position="142"/>
    </location>
</feature>
<accession>A0ABX6YPR8</accession>
<sequence>MIPLIRNSLSTLQMSVISRRSVSRTTAELQRTSDEVATGRKSDVYADMGAKSAFVLALEDRATTNSHFITSNKLLGSKLDMIASSASTARGAAQDVLGLAVGNLERPGASAATLQQSARAALDTIMTTLNISLDGEHLFSGVASDEAALRGYDVANGATGLSAGDVLSGIVGSGPADATQAAAMLSQIGSVFDDTNADPAKRYSSTFFQGDATAGTPRKTALIGDGETLDYGMQADDPEFRNLIKGLALFASTDVSKIKDPGAYKSWIAAGVKALSDGVEGLRNSETALGAKQKRLDIKLTQQQSMDSVLNSRLSDYVSVDPYEAATRMTALQTQLSASYSVAAQMSKLSILNYL</sequence>
<keyword evidence="6" id="KW-0966">Cell projection</keyword>
<evidence type="ECO:0000313" key="6">
    <source>
        <dbReference type="EMBL" id="QPZ89816.1"/>
    </source>
</evidence>
<reference evidence="6 7" key="1">
    <citation type="submission" date="2020-05" db="EMBL/GenBank/DDBJ databases">
        <title>Thioclava electrotropha strain Elox9 finished genome.</title>
        <authorList>
            <person name="Rowe A.R."/>
            <person name="Wilbanks E.G."/>
        </authorList>
    </citation>
    <scope>NUCLEOTIDE SEQUENCE [LARGE SCALE GENOMIC DNA]</scope>
    <source>
        <strain evidence="6 7">Elox9</strain>
    </source>
</reference>
<evidence type="ECO:0000259" key="5">
    <source>
        <dbReference type="Pfam" id="PF00700"/>
    </source>
</evidence>
<dbReference type="InterPro" id="IPR001492">
    <property type="entry name" value="Flagellin"/>
</dbReference>
<gene>
    <name evidence="6" type="ORF">AKL02_002205</name>
</gene>